<reference evidence="1 2" key="1">
    <citation type="submission" date="2024-06" db="EMBL/GenBank/DDBJ databases">
        <authorList>
            <person name="Li F."/>
        </authorList>
    </citation>
    <scope>NUCLEOTIDE SEQUENCE [LARGE SCALE GENOMIC DNA]</scope>
    <source>
        <strain evidence="1 2">GXAS 311</strain>
    </source>
</reference>
<dbReference type="SUPFAM" id="SSF52540">
    <property type="entry name" value="P-loop containing nucleoside triphosphate hydrolases"/>
    <property type="match status" value="1"/>
</dbReference>
<evidence type="ECO:0000313" key="1">
    <source>
        <dbReference type="EMBL" id="MET1253763.1"/>
    </source>
</evidence>
<dbReference type="Proteomes" id="UP001548189">
    <property type="component" value="Unassembled WGS sequence"/>
</dbReference>
<dbReference type="Pfam" id="PF00005">
    <property type="entry name" value="ABC_tran"/>
    <property type="match status" value="1"/>
</dbReference>
<dbReference type="InterPro" id="IPR011924">
    <property type="entry name" value="LolD_lipo_ATP-bd"/>
</dbReference>
<keyword evidence="1" id="KW-0067">ATP-binding</keyword>
<dbReference type="InterPro" id="IPR003439">
    <property type="entry name" value="ABC_transporter-like_ATP-bd"/>
</dbReference>
<comment type="caution">
    <text evidence="1">The sequence shown here is derived from an EMBL/GenBank/DDBJ whole genome shotgun (WGS) entry which is preliminary data.</text>
</comment>
<sequence length="228" mass="25220">MNNWVLEASEISKSFTDGQSQIDVLQQVSIQVQPAEMVAIIGSSGSGKSTLLHILGGLDSPDSGTVYIQGTDIHQLSTRKQGEWRNQYLGFVYQFHHLLAEFSAQENVMMPLLIGGMDYQLAQAEAEQIITRVGLQNRLTHKPAKLSGGERQRIAIARAMVTKPACILADEPTGNLDTQTAESVNELMRELSATENTSFLIVSHDLRLAKSLQKTYQMMDGKLNLFKQ</sequence>
<dbReference type="CDD" id="cd03255">
    <property type="entry name" value="ABC_MJ0796_LolCDE_FtsE"/>
    <property type="match status" value="1"/>
</dbReference>
<proteinExistence type="predicted"/>
<dbReference type="InterPro" id="IPR017911">
    <property type="entry name" value="MacB-like_ATP-bd"/>
</dbReference>
<dbReference type="EMBL" id="JBEVCJ010000001">
    <property type="protein sequence ID" value="MET1253763.1"/>
    <property type="molecule type" value="Genomic_DNA"/>
</dbReference>
<dbReference type="InterPro" id="IPR003593">
    <property type="entry name" value="AAA+_ATPase"/>
</dbReference>
<dbReference type="NCBIfam" id="TIGR02211">
    <property type="entry name" value="LolD_lipo_ex"/>
    <property type="match status" value="1"/>
</dbReference>
<name>A0ABV2BPU8_9GAMM</name>
<dbReference type="PANTHER" id="PTHR42798:SF2">
    <property type="entry name" value="ABC TRANSPORTER ATP-BINDING PROTEIN MG467-RELATED"/>
    <property type="match status" value="1"/>
</dbReference>
<dbReference type="InterPro" id="IPR027417">
    <property type="entry name" value="P-loop_NTPase"/>
</dbReference>
<protein>
    <submittedName>
        <fullName evidence="1">Lipoprotein-releasing ABC transporter ATP-binding protein LolD</fullName>
    </submittedName>
</protein>
<dbReference type="GO" id="GO:0005524">
    <property type="term" value="F:ATP binding"/>
    <property type="evidence" value="ECO:0007669"/>
    <property type="project" value="UniProtKB-KW"/>
</dbReference>
<dbReference type="Gene3D" id="3.40.50.300">
    <property type="entry name" value="P-loop containing nucleotide triphosphate hydrolases"/>
    <property type="match status" value="1"/>
</dbReference>
<dbReference type="SMART" id="SM00382">
    <property type="entry name" value="AAA"/>
    <property type="match status" value="1"/>
</dbReference>
<gene>
    <name evidence="1" type="primary">lolD</name>
    <name evidence="1" type="ORF">ABVT43_01365</name>
</gene>
<keyword evidence="1" id="KW-0547">Nucleotide-binding</keyword>
<dbReference type="PROSITE" id="PS00211">
    <property type="entry name" value="ABC_TRANSPORTER_1"/>
    <property type="match status" value="1"/>
</dbReference>
<accession>A0ABV2BPU8</accession>
<keyword evidence="2" id="KW-1185">Reference proteome</keyword>
<dbReference type="PANTHER" id="PTHR42798">
    <property type="entry name" value="LIPOPROTEIN-RELEASING SYSTEM ATP-BINDING PROTEIN LOLD"/>
    <property type="match status" value="1"/>
</dbReference>
<dbReference type="InterPro" id="IPR017871">
    <property type="entry name" value="ABC_transporter-like_CS"/>
</dbReference>
<dbReference type="PROSITE" id="PS50893">
    <property type="entry name" value="ABC_TRANSPORTER_2"/>
    <property type="match status" value="1"/>
</dbReference>
<organism evidence="1 2">
    <name type="scientific">Aliikangiella maris</name>
    <dbReference type="NCBI Taxonomy" id="3162458"/>
    <lineage>
        <taxon>Bacteria</taxon>
        <taxon>Pseudomonadati</taxon>
        <taxon>Pseudomonadota</taxon>
        <taxon>Gammaproteobacteria</taxon>
        <taxon>Oceanospirillales</taxon>
        <taxon>Pleioneaceae</taxon>
        <taxon>Aliikangiella</taxon>
    </lineage>
</organism>
<keyword evidence="1" id="KW-0449">Lipoprotein</keyword>
<evidence type="ECO:0000313" key="2">
    <source>
        <dbReference type="Proteomes" id="UP001548189"/>
    </source>
</evidence>